<name>A0A4Z1H2H9_9HELO</name>
<comment type="caution">
    <text evidence="2">The sequence shown here is derived from an EMBL/GenBank/DDBJ whole genome shotgun (WGS) entry which is preliminary data.</text>
</comment>
<feature type="region of interest" description="Disordered" evidence="1">
    <location>
        <begin position="68"/>
        <end position="103"/>
    </location>
</feature>
<keyword evidence="3" id="KW-1185">Reference proteome</keyword>
<sequence length="342" mass="38102">MAKKSKNSIPNPPRSISDDSSNDDGAPVYTPPETESNDSSSTSAHVPDPNHLHNVIIGLQNVNIAPDGADQLEQEVDKDISTNKKKKGRSRNRSSGEKSVSADVAVSNVTDSLQNLAVSDKDTNNLELEKINLKAVKNRKVKERKKRRKAQLAEEEEQARAEISNYKWFKDAGWKDMKDFMIGHGFECGNIDDYAAASELIKRLKEDQASEEYAEPEPPKKEVIKDASVKAKTAKTKKKTVVGLWADYFGNETELANWQRLCVDVGLEEIPTSITKCRKALGKVWVNIYDFLDAKAEGIPVKRYQSERKLAKYTLESGKIYPKSKAKEGGPARALLAHIFGR</sequence>
<dbReference type="AlphaFoldDB" id="A0A4Z1H2H9"/>
<organism evidence="2 3">
    <name type="scientific">Botrytis hyacinthi</name>
    <dbReference type="NCBI Taxonomy" id="278943"/>
    <lineage>
        <taxon>Eukaryota</taxon>
        <taxon>Fungi</taxon>
        <taxon>Dikarya</taxon>
        <taxon>Ascomycota</taxon>
        <taxon>Pezizomycotina</taxon>
        <taxon>Leotiomycetes</taxon>
        <taxon>Helotiales</taxon>
        <taxon>Sclerotiniaceae</taxon>
        <taxon>Botrytis</taxon>
    </lineage>
</organism>
<evidence type="ECO:0000313" key="3">
    <source>
        <dbReference type="Proteomes" id="UP000297814"/>
    </source>
</evidence>
<feature type="compositionally biased region" description="Basic residues" evidence="1">
    <location>
        <begin position="83"/>
        <end position="92"/>
    </location>
</feature>
<dbReference type="Proteomes" id="UP000297814">
    <property type="component" value="Unassembled WGS sequence"/>
</dbReference>
<feature type="compositionally biased region" description="Polar residues" evidence="1">
    <location>
        <begin position="33"/>
        <end position="44"/>
    </location>
</feature>
<dbReference type="EMBL" id="PQXK01000007">
    <property type="protein sequence ID" value="TGO42549.1"/>
    <property type="molecule type" value="Genomic_DNA"/>
</dbReference>
<evidence type="ECO:0000256" key="1">
    <source>
        <dbReference type="SAM" id="MobiDB-lite"/>
    </source>
</evidence>
<proteinExistence type="predicted"/>
<feature type="region of interest" description="Disordered" evidence="1">
    <location>
        <begin position="1"/>
        <end position="52"/>
    </location>
</feature>
<reference evidence="2 3" key="1">
    <citation type="submission" date="2017-12" db="EMBL/GenBank/DDBJ databases">
        <title>Comparative genomics of Botrytis spp.</title>
        <authorList>
            <person name="Valero-Jimenez C.A."/>
            <person name="Tapia P."/>
            <person name="Veloso J."/>
            <person name="Silva-Moreno E."/>
            <person name="Staats M."/>
            <person name="Valdes J.H."/>
            <person name="Van Kan J.A.L."/>
        </authorList>
    </citation>
    <scope>NUCLEOTIDE SEQUENCE [LARGE SCALE GENOMIC DNA]</scope>
    <source>
        <strain evidence="2 3">Bh0001</strain>
    </source>
</reference>
<dbReference type="PANTHER" id="PTHR38846">
    <property type="entry name" value="C3H1-TYPE DOMAIN-CONTAINING PROTEIN"/>
    <property type="match status" value="1"/>
</dbReference>
<gene>
    <name evidence="2" type="ORF">BHYA_0007g00490</name>
</gene>
<evidence type="ECO:0000313" key="2">
    <source>
        <dbReference type="EMBL" id="TGO42549.1"/>
    </source>
</evidence>
<dbReference type="PANTHER" id="PTHR38846:SF1">
    <property type="entry name" value="C3H1-TYPE DOMAIN-CONTAINING PROTEIN"/>
    <property type="match status" value="1"/>
</dbReference>
<protein>
    <submittedName>
        <fullName evidence="2">Uncharacterized protein</fullName>
    </submittedName>
</protein>
<accession>A0A4Z1H2H9</accession>